<protein>
    <recommendedName>
        <fullName evidence="4">DUF4864 domain-containing protein</fullName>
    </recommendedName>
</protein>
<keyword evidence="1" id="KW-1133">Transmembrane helix</keyword>
<accession>A0A5K7XNJ2</accession>
<dbReference type="RefSeq" id="WP_152101597.1">
    <property type="nucleotide sequence ID" value="NZ_AP021861.1"/>
</dbReference>
<dbReference type="PANTHER" id="PTHR35716">
    <property type="entry name" value="OS05G0574700 PROTEIN-RELATED"/>
    <property type="match status" value="1"/>
</dbReference>
<dbReference type="Pfam" id="PF16156">
    <property type="entry name" value="DUF4864"/>
    <property type="match status" value="1"/>
</dbReference>
<reference evidence="3" key="1">
    <citation type="submission" date="2019-10" db="EMBL/GenBank/DDBJ databases">
        <title>Lacipirellula parvula gen. nov., sp. nov., representing a lineage of planctomycetes widespread in freshwater anoxic habitats, and description of the family Lacipirellulaceae.</title>
        <authorList>
            <person name="Dedysh S.N."/>
            <person name="Kulichevskaya I.S."/>
            <person name="Beletsky A.V."/>
            <person name="Rakitin A.L."/>
            <person name="Mardanov A.V."/>
            <person name="Ivanova A.A."/>
            <person name="Saltykova V.X."/>
            <person name="Rijpstra W.I.C."/>
            <person name="Sinninghe Damste J.S."/>
            <person name="Ravin N.V."/>
        </authorList>
    </citation>
    <scope>NUCLEOTIDE SEQUENCE [LARGE SCALE GENOMIC DNA]</scope>
    <source>
        <strain evidence="3">PX69</strain>
    </source>
</reference>
<gene>
    <name evidence="2" type="ORF">PLANPX_6035</name>
</gene>
<dbReference type="PANTHER" id="PTHR35716:SF6">
    <property type="entry name" value="DUF4864 DOMAIN-CONTAINING PROTEIN"/>
    <property type="match status" value="1"/>
</dbReference>
<proteinExistence type="predicted"/>
<dbReference type="InterPro" id="IPR032347">
    <property type="entry name" value="DUF4864"/>
</dbReference>
<evidence type="ECO:0008006" key="4">
    <source>
        <dbReference type="Google" id="ProtNLM"/>
    </source>
</evidence>
<keyword evidence="1" id="KW-0812">Transmembrane</keyword>
<dbReference type="KEGG" id="lpav:PLANPX_6035"/>
<organism evidence="2 3">
    <name type="scientific">Lacipirellula parvula</name>
    <dbReference type="NCBI Taxonomy" id="2650471"/>
    <lineage>
        <taxon>Bacteria</taxon>
        <taxon>Pseudomonadati</taxon>
        <taxon>Planctomycetota</taxon>
        <taxon>Planctomycetia</taxon>
        <taxon>Pirellulales</taxon>
        <taxon>Lacipirellulaceae</taxon>
        <taxon>Lacipirellula</taxon>
    </lineage>
</organism>
<dbReference type="Proteomes" id="UP000326837">
    <property type="component" value="Chromosome"/>
</dbReference>
<keyword evidence="3" id="KW-1185">Reference proteome</keyword>
<evidence type="ECO:0000313" key="3">
    <source>
        <dbReference type="Proteomes" id="UP000326837"/>
    </source>
</evidence>
<feature type="transmembrane region" description="Helical" evidence="1">
    <location>
        <begin position="12"/>
        <end position="30"/>
    </location>
</feature>
<name>A0A5K7XNJ2_9BACT</name>
<evidence type="ECO:0000313" key="2">
    <source>
        <dbReference type="EMBL" id="BBO36423.1"/>
    </source>
</evidence>
<dbReference type="EMBL" id="AP021861">
    <property type="protein sequence ID" value="BBO36423.1"/>
    <property type="molecule type" value="Genomic_DNA"/>
</dbReference>
<dbReference type="AlphaFoldDB" id="A0A5K7XNJ2"/>
<keyword evidence="1" id="KW-0472">Membrane</keyword>
<evidence type="ECO:0000256" key="1">
    <source>
        <dbReference type="SAM" id="Phobius"/>
    </source>
</evidence>
<sequence length="188" mass="20263">MTSPIIQFLRPTFYAVVAFAFFAGLMNIYWSASASSVAGIDADELAGIDLSEVVFPSPKLKPDDVVRLQLKGLGDSKRDGVGILQCFCLASPANRTETGPLKHFGEMVRNPPFDAMTSPRAALVGRPQIENNVAKLLVTIIDAQHHVRIFAFVLSRQDEAPFQGCWMTDAVLATNPPAAPPPAELPSA</sequence>